<evidence type="ECO:0000313" key="13">
    <source>
        <dbReference type="Proteomes" id="UP000594262"/>
    </source>
</evidence>
<keyword evidence="2" id="KW-0963">Cytoplasm</keyword>
<evidence type="ECO:0000256" key="1">
    <source>
        <dbReference type="ARBA" id="ARBA00004496"/>
    </source>
</evidence>
<dbReference type="SUPFAM" id="SSF52540">
    <property type="entry name" value="P-loop containing nucleoside triphosphate hydrolases"/>
    <property type="match status" value="1"/>
</dbReference>
<dbReference type="PIRSF" id="PIRSF005198">
    <property type="entry name" value="Antiviral_helicase_SKI2"/>
    <property type="match status" value="1"/>
</dbReference>
<dbReference type="InterPro" id="IPR012961">
    <property type="entry name" value="Ski2/MTR4_C"/>
</dbReference>
<dbReference type="Pfam" id="PF08148">
    <property type="entry name" value="DSHCT"/>
    <property type="match status" value="1"/>
</dbReference>
<evidence type="ECO:0000256" key="7">
    <source>
        <dbReference type="ARBA" id="ARBA00022884"/>
    </source>
</evidence>
<dbReference type="PANTHER" id="PTHR12131:SF1">
    <property type="entry name" value="ATP-DEPENDENT RNA HELICASE SUPV3L1, MITOCHONDRIAL-RELATED"/>
    <property type="match status" value="1"/>
</dbReference>
<feature type="domain" description="Helicase C-terminal" evidence="11">
    <location>
        <begin position="567"/>
        <end position="766"/>
    </location>
</feature>
<protein>
    <recommendedName>
        <fullName evidence="14">Helicase SKI2W</fullName>
    </recommendedName>
</protein>
<dbReference type="Gene3D" id="3.40.50.300">
    <property type="entry name" value="P-loop containing nucleotide triphosphate hydrolases"/>
    <property type="match status" value="2"/>
</dbReference>
<dbReference type="FunFam" id="1.10.3380.30:FF:000001">
    <property type="entry name" value="Ski2 ATP-dependent RNA helicase"/>
    <property type="match status" value="1"/>
</dbReference>
<evidence type="ECO:0000256" key="9">
    <source>
        <dbReference type="SAM" id="MobiDB-lite"/>
    </source>
</evidence>
<comment type="subcellular location">
    <subcellularLocation>
        <location evidence="1">Cytoplasm</location>
    </subcellularLocation>
</comment>
<evidence type="ECO:0000259" key="11">
    <source>
        <dbReference type="PROSITE" id="PS51194"/>
    </source>
</evidence>
<feature type="domain" description="Helicase ATP-binding" evidence="10">
    <location>
        <begin position="331"/>
        <end position="487"/>
    </location>
</feature>
<dbReference type="Pfam" id="PF17911">
    <property type="entry name" value="Ski2_N"/>
    <property type="match status" value="1"/>
</dbReference>
<dbReference type="FunFam" id="3.40.50.300:FF:000447">
    <property type="entry name" value="helicase SKI2W isoform X2"/>
    <property type="match status" value="1"/>
</dbReference>
<dbReference type="InterPro" id="IPR040801">
    <property type="entry name" value="Ski2_N"/>
</dbReference>
<dbReference type="GeneID" id="136807778"/>
<keyword evidence="4" id="KW-0378">Hydrolase</keyword>
<reference evidence="12" key="1">
    <citation type="submission" date="2021-01" db="UniProtKB">
        <authorList>
            <consortium name="EnsemblMetazoa"/>
        </authorList>
    </citation>
    <scope>IDENTIFICATION</scope>
</reference>
<name>A0A7M5V4V3_9CNID</name>
<dbReference type="GO" id="GO:0055087">
    <property type="term" value="C:Ski complex"/>
    <property type="evidence" value="ECO:0007669"/>
    <property type="project" value="TreeGrafter"/>
</dbReference>
<accession>A0A7M5V4V3</accession>
<evidence type="ECO:0008006" key="14">
    <source>
        <dbReference type="Google" id="ProtNLM"/>
    </source>
</evidence>
<dbReference type="InterPro" id="IPR048392">
    <property type="entry name" value="MTR4-like_stalk"/>
</dbReference>
<dbReference type="RefSeq" id="XP_066920503.1">
    <property type="nucleotide sequence ID" value="XM_067064402.1"/>
</dbReference>
<feature type="region of interest" description="Disordered" evidence="9">
    <location>
        <begin position="541"/>
        <end position="561"/>
    </location>
</feature>
<dbReference type="GO" id="GO:0003724">
    <property type="term" value="F:RNA helicase activity"/>
    <property type="evidence" value="ECO:0007669"/>
    <property type="project" value="UniProtKB-EC"/>
</dbReference>
<dbReference type="Proteomes" id="UP000594262">
    <property type="component" value="Unplaced"/>
</dbReference>
<dbReference type="SMART" id="SM01142">
    <property type="entry name" value="DSHCT"/>
    <property type="match status" value="1"/>
</dbReference>
<evidence type="ECO:0000313" key="12">
    <source>
        <dbReference type="EnsemblMetazoa" id="CLYHEMP003428.1"/>
    </source>
</evidence>
<keyword evidence="6" id="KW-0067">ATP-binding</keyword>
<keyword evidence="3" id="KW-0547">Nucleotide-binding</keyword>
<keyword evidence="5" id="KW-0347">Helicase</keyword>
<dbReference type="InterPro" id="IPR011545">
    <property type="entry name" value="DEAD/DEAH_box_helicase_dom"/>
</dbReference>
<evidence type="ECO:0000259" key="10">
    <source>
        <dbReference type="PROSITE" id="PS51192"/>
    </source>
</evidence>
<proteinExistence type="predicted"/>
<dbReference type="Pfam" id="PF00271">
    <property type="entry name" value="Helicase_C"/>
    <property type="match status" value="1"/>
</dbReference>
<sequence>MDQELKNLESSTVDLSKVSEELKIDLVHLGKTGKTKIVKSDDPKKLTPGTTLPLGIPPVYPELKDEIEQLLLSPGDIPIHAFQHSQKVWEREKDVESLFDLNLTPIATEIVMERDPKTGKLQAIKEEVNKDLGFTAQNSMLMKRQPGAYNDSVKGDSSNCPFWPGGMKLPSLDKMLTLEDHDTEVIDLSPKSLLTQPPGLSLSVNFELPTSNSSEAKESTIPDDMFDTKPVNISDILTMDVDLSELYVDVEEPEGETCSKESPVDMAYTVEEDIPENVLKVEETKDWKKQHEGDKKWSTLDQSDVSDFHKQVPDMAFKYPFELDGFQKRAVLHLERHENVLVAAHTSAGKTVVAEYAIALAQKHMRRAIYTSPIKALSNQKFRDFKGTFPEVGLLTGDVQIKPESACLIMTTEILRSMLYNGSDVIRDVEWVIFDEIHYINDADRGVVWEEVLIMLPSHVGIILLSATVPNTLEFAAWIGKTKQKEVYVVQTKKRPVPLEHFLFTGNSNKTSNELFCILDRKGKFAVEGYRAALQAKKARASKSDESYGPKGTRQGNPKQDRNVWQSVVQMLKKKEQLPVVAFTLSKKKCDSNADMVKNSDLITMTEQSHIITFFNKSVSKLKGSDRELPQVKWMEELLRHGIGVHHSGILPILKEVVEMLFQKGLIKILFATETFAMGVNMPARTVVFDSTRKFDGEKMRELLSSEYIQMAGRAGRRGLDTTGMVIMLCKGDVPETSVLHAMMLGMPTKLESRFRLTYYMILNLLRVKQLTVQDMMKRSFAEYYQQKDAPENEKKLEELEKKVALLQDPDCQLCAIDLKNYYLTWAELLQRKKELKVKIFGSSVAQKCLTSGRVVLVTNENYHNALGVILKAGTLDSTFSTSSSSKDPLEKKYIVLLICDKVYELRCMNQEELGASNGSTTQDNLDNKEYTKRFLSTDIYVPEDESGQIVEEITAVCIEEILDRSVTIDATKIIDNHKRRLIPRFRDNPPSQSTIMATQELLNMAFDWRTTDQSPIIDPIRDMKITDIDFVDQSKRVNVLQNKLNDFQCLQCKKINEHFNLMRANMQVRIDVSKLQLQLSDENLQLIKEYEQRIMVLQKLDYIDKDKTLRHKGRVAFEISNHEVMITELLINNILTDLHPAEIVSILSLFVFEQRRASKPTLTENLQTVFCQVKETATRVAECQRECGLDTTVEEYVGGLHPGLMEVVYEWARGMPFKDVMNLTDVSEGNIVRCIQRLDELCRDVRKASHVIGVQILCDKMEEGMSLIRRDIVFTASLYLAS</sequence>
<dbReference type="GO" id="GO:0005524">
    <property type="term" value="F:ATP binding"/>
    <property type="evidence" value="ECO:0007669"/>
    <property type="project" value="UniProtKB-KW"/>
</dbReference>
<dbReference type="Pfam" id="PF21408">
    <property type="entry name" value="MTR4-like_stalk"/>
    <property type="match status" value="1"/>
</dbReference>
<dbReference type="Pfam" id="PF13234">
    <property type="entry name" value="MTR4_beta-barrel"/>
    <property type="match status" value="1"/>
</dbReference>
<evidence type="ECO:0000256" key="4">
    <source>
        <dbReference type="ARBA" id="ARBA00022801"/>
    </source>
</evidence>
<dbReference type="FunFam" id="3.40.50.300:FF:000354">
    <property type="entry name" value="ATP-dependent RNA helicase SKI2"/>
    <property type="match status" value="1"/>
</dbReference>
<dbReference type="GO" id="GO:0016787">
    <property type="term" value="F:hydrolase activity"/>
    <property type="evidence" value="ECO:0007669"/>
    <property type="project" value="UniProtKB-KW"/>
</dbReference>
<dbReference type="InterPro" id="IPR027417">
    <property type="entry name" value="P-loop_NTPase"/>
</dbReference>
<dbReference type="GO" id="GO:0003723">
    <property type="term" value="F:RNA binding"/>
    <property type="evidence" value="ECO:0007669"/>
    <property type="project" value="UniProtKB-KW"/>
</dbReference>
<dbReference type="CDD" id="cd18795">
    <property type="entry name" value="SF2_C_Ski2"/>
    <property type="match status" value="1"/>
</dbReference>
<evidence type="ECO:0000256" key="8">
    <source>
        <dbReference type="ARBA" id="ARBA00047984"/>
    </source>
</evidence>
<dbReference type="InterPro" id="IPR016438">
    <property type="entry name" value="SKI2-like"/>
</dbReference>
<keyword evidence="7" id="KW-0694">RNA-binding</keyword>
<evidence type="ECO:0000256" key="2">
    <source>
        <dbReference type="ARBA" id="ARBA00022490"/>
    </source>
</evidence>
<keyword evidence="13" id="KW-1185">Reference proteome</keyword>
<dbReference type="InterPro" id="IPR001650">
    <property type="entry name" value="Helicase_C-like"/>
</dbReference>
<evidence type="ECO:0000256" key="6">
    <source>
        <dbReference type="ARBA" id="ARBA00022840"/>
    </source>
</evidence>
<dbReference type="SMART" id="SM00490">
    <property type="entry name" value="HELICc"/>
    <property type="match status" value="1"/>
</dbReference>
<dbReference type="InterPro" id="IPR014001">
    <property type="entry name" value="Helicase_ATP-bd"/>
</dbReference>
<dbReference type="Pfam" id="PF00270">
    <property type="entry name" value="DEAD"/>
    <property type="match status" value="1"/>
</dbReference>
<dbReference type="PANTHER" id="PTHR12131">
    <property type="entry name" value="ATP-DEPENDENT RNA AND DNA HELICASE"/>
    <property type="match status" value="1"/>
</dbReference>
<dbReference type="PROSITE" id="PS51194">
    <property type="entry name" value="HELICASE_CTER"/>
    <property type="match status" value="1"/>
</dbReference>
<dbReference type="PROSITE" id="PS51192">
    <property type="entry name" value="HELICASE_ATP_BIND_1"/>
    <property type="match status" value="1"/>
</dbReference>
<comment type="catalytic activity">
    <reaction evidence="8">
        <text>ATP + H2O = ADP + phosphate + H(+)</text>
        <dbReference type="Rhea" id="RHEA:13065"/>
        <dbReference type="ChEBI" id="CHEBI:15377"/>
        <dbReference type="ChEBI" id="CHEBI:15378"/>
        <dbReference type="ChEBI" id="CHEBI:30616"/>
        <dbReference type="ChEBI" id="CHEBI:43474"/>
        <dbReference type="ChEBI" id="CHEBI:456216"/>
        <dbReference type="EC" id="3.6.4.13"/>
    </reaction>
</comment>
<dbReference type="OrthoDB" id="64767at2759"/>
<organism evidence="12 13">
    <name type="scientific">Clytia hemisphaerica</name>
    <dbReference type="NCBI Taxonomy" id="252671"/>
    <lineage>
        <taxon>Eukaryota</taxon>
        <taxon>Metazoa</taxon>
        <taxon>Cnidaria</taxon>
        <taxon>Hydrozoa</taxon>
        <taxon>Hydroidolina</taxon>
        <taxon>Leptothecata</taxon>
        <taxon>Obeliida</taxon>
        <taxon>Clytiidae</taxon>
        <taxon>Clytia</taxon>
    </lineage>
</organism>
<evidence type="ECO:0000256" key="5">
    <source>
        <dbReference type="ARBA" id="ARBA00022806"/>
    </source>
</evidence>
<dbReference type="InterPro" id="IPR025696">
    <property type="entry name" value="Beta-barrel_MTR4"/>
</dbReference>
<evidence type="ECO:0000256" key="3">
    <source>
        <dbReference type="ARBA" id="ARBA00022741"/>
    </source>
</evidence>
<dbReference type="GO" id="GO:0070478">
    <property type="term" value="P:nuclear-transcribed mRNA catabolic process, 3'-5' exonucleolytic nonsense-mediated decay"/>
    <property type="evidence" value="ECO:0007669"/>
    <property type="project" value="TreeGrafter"/>
</dbReference>
<dbReference type="EnsemblMetazoa" id="CLYHEMT003428.1">
    <property type="protein sequence ID" value="CLYHEMP003428.1"/>
    <property type="gene ID" value="CLYHEMG003428"/>
</dbReference>
<dbReference type="Gene3D" id="1.10.3380.30">
    <property type="match status" value="2"/>
</dbReference>
<dbReference type="SMART" id="SM00487">
    <property type="entry name" value="DEXDc"/>
    <property type="match status" value="1"/>
</dbReference>
<dbReference type="InterPro" id="IPR050699">
    <property type="entry name" value="RNA-DNA_Helicase"/>
</dbReference>